<keyword evidence="2" id="KW-1185">Reference proteome</keyword>
<accession>A0AAI9TKD0</accession>
<gene>
    <name evidence="1" type="ORF">VN97_g4558</name>
</gene>
<reference evidence="1" key="2">
    <citation type="journal article" date="2016" name="Fungal Biol.">
        <title>Ochratoxin A production by Penicillium thymicola.</title>
        <authorList>
            <person name="Nguyen H.D.T."/>
            <person name="McMullin D.R."/>
            <person name="Ponomareva E."/>
            <person name="Riley R."/>
            <person name="Pomraning K.R."/>
            <person name="Baker S.E."/>
            <person name="Seifert K.A."/>
        </authorList>
    </citation>
    <scope>NUCLEOTIDE SEQUENCE</scope>
    <source>
        <strain evidence="1">DAOM 180753</strain>
    </source>
</reference>
<organism evidence="1 2">
    <name type="scientific">Penicillium thymicola</name>
    <dbReference type="NCBI Taxonomy" id="293382"/>
    <lineage>
        <taxon>Eukaryota</taxon>
        <taxon>Fungi</taxon>
        <taxon>Dikarya</taxon>
        <taxon>Ascomycota</taxon>
        <taxon>Pezizomycotina</taxon>
        <taxon>Eurotiomycetes</taxon>
        <taxon>Eurotiomycetidae</taxon>
        <taxon>Eurotiales</taxon>
        <taxon>Aspergillaceae</taxon>
        <taxon>Penicillium</taxon>
    </lineage>
</organism>
<dbReference type="Proteomes" id="UP001227192">
    <property type="component" value="Unassembled WGS sequence"/>
</dbReference>
<protein>
    <submittedName>
        <fullName evidence="1">Uncharacterized protein</fullName>
    </submittedName>
</protein>
<dbReference type="AlphaFoldDB" id="A0AAI9TKD0"/>
<proteinExistence type="predicted"/>
<evidence type="ECO:0000313" key="1">
    <source>
        <dbReference type="EMBL" id="KAJ9488737.1"/>
    </source>
</evidence>
<dbReference type="EMBL" id="LACB01000107">
    <property type="protein sequence ID" value="KAJ9488737.1"/>
    <property type="molecule type" value="Genomic_DNA"/>
</dbReference>
<sequence>MDRPLWINISLDSLHHGTWCLLVSSYGINKSSGMPVLHAPGIIMGNGELIWGRVRSRSWSRLWKYYVARVIQGLCFLLW</sequence>
<reference evidence="1" key="1">
    <citation type="submission" date="2015-06" db="EMBL/GenBank/DDBJ databases">
        <authorList>
            <person name="Nguyen H."/>
        </authorList>
    </citation>
    <scope>NUCLEOTIDE SEQUENCE</scope>
    <source>
        <strain evidence="1">DAOM 180753</strain>
    </source>
</reference>
<comment type="caution">
    <text evidence="1">The sequence shown here is derived from an EMBL/GenBank/DDBJ whole genome shotgun (WGS) entry which is preliminary data.</text>
</comment>
<name>A0AAI9TKD0_PENTH</name>
<evidence type="ECO:0000313" key="2">
    <source>
        <dbReference type="Proteomes" id="UP001227192"/>
    </source>
</evidence>